<evidence type="ECO:0000313" key="2">
    <source>
        <dbReference type="EMBL" id="CAM38479.1"/>
    </source>
</evidence>
<dbReference type="GeneID" id="5414964"/>
<dbReference type="InterPro" id="IPR015946">
    <property type="entry name" value="KH_dom-like_a/b"/>
</dbReference>
<dbReference type="Gene3D" id="3.30.300.20">
    <property type="match status" value="1"/>
</dbReference>
<dbReference type="AlphaFoldDB" id="A4HAP7"/>
<dbReference type="InterPro" id="IPR036102">
    <property type="entry name" value="OsmC/Ohrsf"/>
</dbReference>
<dbReference type="RefSeq" id="XP_001564417.1">
    <property type="nucleotide sequence ID" value="XM_001564367.1"/>
</dbReference>
<dbReference type="KEGG" id="lbz:LBRM_20_1330"/>
<name>A4HAP7_LEIBR</name>
<protein>
    <submittedName>
        <fullName evidence="2">Uncharacterized protein</fullName>
    </submittedName>
</protein>
<reference evidence="2 3" key="1">
    <citation type="journal article" date="2007" name="Nat. Genet.">
        <title>Comparative genomic analysis of three Leishmania species that cause diverse human disease.</title>
        <authorList>
            <person name="Peacock C.S."/>
            <person name="Seeger K."/>
            <person name="Harris D."/>
            <person name="Murphy L."/>
            <person name="Ruiz J.C."/>
            <person name="Quail M.A."/>
            <person name="Peters N."/>
            <person name="Adlem E."/>
            <person name="Tivey A."/>
            <person name="Aslett M."/>
            <person name="Kerhornou A."/>
            <person name="Ivens A."/>
            <person name="Fraser A."/>
            <person name="Rajandream M.A."/>
            <person name="Carver T."/>
            <person name="Norbertczak H."/>
            <person name="Chillingworth T."/>
            <person name="Hance Z."/>
            <person name="Jagels K."/>
            <person name="Moule S."/>
            <person name="Ormond D."/>
            <person name="Rutter S."/>
            <person name="Squares R."/>
            <person name="Whitehead S."/>
            <person name="Rabbinowitsch E."/>
            <person name="Arrowsmith C."/>
            <person name="White B."/>
            <person name="Thurston S."/>
            <person name="Bringaud F."/>
            <person name="Baldauf S.L."/>
            <person name="Faulconbridge A."/>
            <person name="Jeffares D."/>
            <person name="Depledge D.P."/>
            <person name="Oyola S.O."/>
            <person name="Hilley J.D."/>
            <person name="Brito L.O."/>
            <person name="Tosi L.R."/>
            <person name="Barrell B."/>
            <person name="Cruz A.K."/>
            <person name="Mottram J.C."/>
            <person name="Smith D.F."/>
            <person name="Berriman M."/>
        </authorList>
    </citation>
    <scope>NUCLEOTIDE SEQUENCE [LARGE SCALE GENOMIC DNA]</scope>
    <source>
        <strain evidence="2 3">MHOM/BR/75/M2904</strain>
    </source>
</reference>
<keyword evidence="3" id="KW-1185">Reference proteome</keyword>
<accession>A4HAP7</accession>
<sequence length="367" mass="40249">MYRRTRMHYGVLAVFVKELKKVPAYLSYKAREGARTYVDSASKAVEFLKGEDLNEDPVMRSKRRQHRDMYQAILREQAVKVQEDAAQRRASLSWKEKLQLSFKEAKESVAQMTSAKAGAMALLQHCTASHAAEVALEQGIDVKNVQVVFEKVAANNSVGYEEVVVGYIDAPVASKEEVMAFAEKLHKACPVARSMHIEWRQGSADVREQGNESFLRGDGRRGEMEQVTRGVERAENHTGSSPSDFSSTPDAASTVYAENMPAGIPGSRRTFASMSSWASRGGGSGDLRDDEGELHFPSLKRRDAARNYTCHDRSDTKEPSKETCTASCPPPPPLESEPSAAIQPASMNSGTASCSSPQSPEAALNKQ</sequence>
<feature type="compositionally biased region" description="Basic and acidic residues" evidence="1">
    <location>
        <begin position="310"/>
        <end position="321"/>
    </location>
</feature>
<feature type="compositionally biased region" description="Polar residues" evidence="1">
    <location>
        <begin position="237"/>
        <end position="251"/>
    </location>
</feature>
<evidence type="ECO:0000313" key="3">
    <source>
        <dbReference type="Proteomes" id="UP000007258"/>
    </source>
</evidence>
<gene>
    <name evidence="2" type="ORF">LBRM_20_1330</name>
</gene>
<dbReference type="SUPFAM" id="SSF82784">
    <property type="entry name" value="OsmC-like"/>
    <property type="match status" value="1"/>
</dbReference>
<dbReference type="Proteomes" id="UP000007258">
    <property type="component" value="Chromosome 20"/>
</dbReference>
<dbReference type="VEuPathDB" id="TriTrypDB:LbrM.20.1330"/>
<reference evidence="2 3" key="2">
    <citation type="journal article" date="2011" name="Genome Res.">
        <title>Chromosome and gene copy number variation allow major structural change between species and strains of Leishmania.</title>
        <authorList>
            <person name="Rogers M.B."/>
            <person name="Hilley J.D."/>
            <person name="Dickens N.J."/>
            <person name="Wilkes J."/>
            <person name="Bates P.A."/>
            <person name="Depledge D.P."/>
            <person name="Harris D."/>
            <person name="Her Y."/>
            <person name="Herzyk P."/>
            <person name="Imamura H."/>
            <person name="Otto T.D."/>
            <person name="Sanders M."/>
            <person name="Seeger K."/>
            <person name="Dujardin J.C."/>
            <person name="Berriman M."/>
            <person name="Smith D.F."/>
            <person name="Hertz-Fowler C."/>
            <person name="Mottram J.C."/>
        </authorList>
    </citation>
    <scope>NUCLEOTIDE SEQUENCE [LARGE SCALE GENOMIC DNA]</scope>
    <source>
        <strain evidence="2 3">MHOM/BR/75/M2904</strain>
    </source>
</reference>
<organism evidence="2 3">
    <name type="scientific">Leishmania braziliensis</name>
    <dbReference type="NCBI Taxonomy" id="5660"/>
    <lineage>
        <taxon>Eukaryota</taxon>
        <taxon>Discoba</taxon>
        <taxon>Euglenozoa</taxon>
        <taxon>Kinetoplastea</taxon>
        <taxon>Metakinetoplastina</taxon>
        <taxon>Trypanosomatida</taxon>
        <taxon>Trypanosomatidae</taxon>
        <taxon>Leishmaniinae</taxon>
        <taxon>Leishmania</taxon>
        <taxon>Leishmania braziliensis species complex</taxon>
    </lineage>
</organism>
<dbReference type="InParanoid" id="A4HAP7"/>
<feature type="compositionally biased region" description="Polar residues" evidence="1">
    <location>
        <begin position="345"/>
        <end position="359"/>
    </location>
</feature>
<feature type="region of interest" description="Disordered" evidence="1">
    <location>
        <begin position="232"/>
        <end position="251"/>
    </location>
</feature>
<proteinExistence type="predicted"/>
<dbReference type="EMBL" id="FR798994">
    <property type="protein sequence ID" value="CAM38479.1"/>
    <property type="molecule type" value="Genomic_DNA"/>
</dbReference>
<feature type="region of interest" description="Disordered" evidence="1">
    <location>
        <begin position="310"/>
        <end position="367"/>
    </location>
</feature>
<evidence type="ECO:0000256" key="1">
    <source>
        <dbReference type="SAM" id="MobiDB-lite"/>
    </source>
</evidence>
<dbReference type="OMA" id="HIEWRQG"/>